<reference evidence="2" key="1">
    <citation type="submission" date="2023-10" db="EMBL/GenBank/DDBJ databases">
        <title>Genome assemblies of two species of porcelain crab, Petrolisthes cinctipes and Petrolisthes manimaculis (Anomura: Porcellanidae).</title>
        <authorList>
            <person name="Angst P."/>
        </authorList>
    </citation>
    <scope>NUCLEOTIDE SEQUENCE</scope>
    <source>
        <strain evidence="2">PB745_01</strain>
        <tissue evidence="2">Gill</tissue>
    </source>
</reference>
<gene>
    <name evidence="2" type="ORF">Pcinc_028687</name>
</gene>
<dbReference type="AlphaFoldDB" id="A0AAE1F2M8"/>
<evidence type="ECO:0000313" key="3">
    <source>
        <dbReference type="Proteomes" id="UP001286313"/>
    </source>
</evidence>
<comment type="caution">
    <text evidence="2">The sequence shown here is derived from an EMBL/GenBank/DDBJ whole genome shotgun (WGS) entry which is preliminary data.</text>
</comment>
<dbReference type="EMBL" id="JAWQEG010003533">
    <property type="protein sequence ID" value="KAK3865721.1"/>
    <property type="molecule type" value="Genomic_DNA"/>
</dbReference>
<sequence>MQVKICELIKIRRVTIMSVVFDDTKGQPGNDEGRQQQQKGSPVFAITAPKNRIPKEAEIGGAGEHIAFVDIPEVVRQEVDLNLDHVAIN</sequence>
<proteinExistence type="predicted"/>
<evidence type="ECO:0000313" key="2">
    <source>
        <dbReference type="EMBL" id="KAK3865721.1"/>
    </source>
</evidence>
<accession>A0AAE1F2M8</accession>
<feature type="region of interest" description="Disordered" evidence="1">
    <location>
        <begin position="22"/>
        <end position="41"/>
    </location>
</feature>
<protein>
    <submittedName>
        <fullName evidence="2">Uncharacterized protein</fullName>
    </submittedName>
</protein>
<evidence type="ECO:0000256" key="1">
    <source>
        <dbReference type="SAM" id="MobiDB-lite"/>
    </source>
</evidence>
<dbReference type="Proteomes" id="UP001286313">
    <property type="component" value="Unassembled WGS sequence"/>
</dbReference>
<name>A0AAE1F2M8_PETCI</name>
<keyword evidence="3" id="KW-1185">Reference proteome</keyword>
<organism evidence="2 3">
    <name type="scientific">Petrolisthes cinctipes</name>
    <name type="common">Flat porcelain crab</name>
    <dbReference type="NCBI Taxonomy" id="88211"/>
    <lineage>
        <taxon>Eukaryota</taxon>
        <taxon>Metazoa</taxon>
        <taxon>Ecdysozoa</taxon>
        <taxon>Arthropoda</taxon>
        <taxon>Crustacea</taxon>
        <taxon>Multicrustacea</taxon>
        <taxon>Malacostraca</taxon>
        <taxon>Eumalacostraca</taxon>
        <taxon>Eucarida</taxon>
        <taxon>Decapoda</taxon>
        <taxon>Pleocyemata</taxon>
        <taxon>Anomura</taxon>
        <taxon>Galatheoidea</taxon>
        <taxon>Porcellanidae</taxon>
        <taxon>Petrolisthes</taxon>
    </lineage>
</organism>